<keyword evidence="2" id="KW-1133">Transmembrane helix</keyword>
<accession>A0A7S2EKI7</accession>
<feature type="transmembrane region" description="Helical" evidence="2">
    <location>
        <begin position="88"/>
        <end position="108"/>
    </location>
</feature>
<proteinExistence type="predicted"/>
<keyword evidence="2" id="KW-0472">Membrane</keyword>
<reference evidence="3" key="1">
    <citation type="submission" date="2021-01" db="EMBL/GenBank/DDBJ databases">
        <authorList>
            <person name="Corre E."/>
            <person name="Pelletier E."/>
            <person name="Niang G."/>
            <person name="Scheremetjew M."/>
            <person name="Finn R."/>
            <person name="Kale V."/>
            <person name="Holt S."/>
            <person name="Cochrane G."/>
            <person name="Meng A."/>
            <person name="Brown T."/>
            <person name="Cohen L."/>
        </authorList>
    </citation>
    <scope>NUCLEOTIDE SEQUENCE</scope>
    <source>
        <strain evidence="3">Pop2</strain>
    </source>
</reference>
<feature type="compositionally biased region" description="Basic and acidic residues" evidence="1">
    <location>
        <begin position="21"/>
        <end position="39"/>
    </location>
</feature>
<protein>
    <submittedName>
        <fullName evidence="3">Uncharacterized protein</fullName>
    </submittedName>
</protein>
<sequence>MKTMDAVDSALRRQQRKGKIATREKTAHKSTTARKERWDSLNLDQREEDNDSCWSANSSDESDEEEAIDKLSIVNEPLGSRSTSHYRFVPLISVAFAVIFVVAMVIFGEDLSSGGVLKGTNKGKGISSGEWMRRVGKKGNDEFLGKVSKESQDGDFHDKGEFLRENKEMEVDEFYEDFEETFFTNGGPLGDDFGNVNDPGEYDLNRPFMFTFFEKVEKHTGMSDLGNEMLLEAWVDAWSGAGWNPVILSTEDARKHPDYDELMQVLEDFKFDDYNKMCFIRWIAMAAVGGGWMCDYDVFPLNPFDAEGFDLPNYGRLTVHQGIVQRSATPSLVSGSGEEFTRMAYLLIQNYIEHLDADLWTDMFALQDLGKQTIYDEGGNPRHYFEIMISVIDVEKVLQGEESRVEACKETWNKRAIHFSHHGLRSGVLLPGETVDQRAEIAIRWTEWWKENCEITEPYEVGIGT</sequence>
<gene>
    <name evidence="3" type="ORF">DBRI1063_LOCUS17123</name>
</gene>
<organism evidence="3">
    <name type="scientific">Ditylum brightwellii</name>
    <dbReference type="NCBI Taxonomy" id="49249"/>
    <lineage>
        <taxon>Eukaryota</taxon>
        <taxon>Sar</taxon>
        <taxon>Stramenopiles</taxon>
        <taxon>Ochrophyta</taxon>
        <taxon>Bacillariophyta</taxon>
        <taxon>Mediophyceae</taxon>
        <taxon>Lithodesmiophycidae</taxon>
        <taxon>Lithodesmiales</taxon>
        <taxon>Lithodesmiaceae</taxon>
        <taxon>Ditylum</taxon>
    </lineage>
</organism>
<evidence type="ECO:0000256" key="2">
    <source>
        <dbReference type="SAM" id="Phobius"/>
    </source>
</evidence>
<dbReference type="AlphaFoldDB" id="A0A7S2EKI7"/>
<evidence type="ECO:0000256" key="1">
    <source>
        <dbReference type="SAM" id="MobiDB-lite"/>
    </source>
</evidence>
<feature type="region of interest" description="Disordered" evidence="1">
    <location>
        <begin position="1"/>
        <end position="67"/>
    </location>
</feature>
<evidence type="ECO:0000313" key="3">
    <source>
        <dbReference type="EMBL" id="CAD9342074.1"/>
    </source>
</evidence>
<keyword evidence="2" id="KW-0812">Transmembrane</keyword>
<dbReference type="EMBL" id="HBGN01026598">
    <property type="protein sequence ID" value="CAD9342074.1"/>
    <property type="molecule type" value="Transcribed_RNA"/>
</dbReference>
<name>A0A7S2EKI7_9STRA</name>